<keyword evidence="5 6" id="KW-0472">Membrane</keyword>
<name>X1AWB2_9ZZZZ</name>
<dbReference type="PROSITE" id="PS50850">
    <property type="entry name" value="MFS"/>
    <property type="match status" value="1"/>
</dbReference>
<dbReference type="EMBL" id="BART01015666">
    <property type="protein sequence ID" value="GAG87399.1"/>
    <property type="molecule type" value="Genomic_DNA"/>
</dbReference>
<keyword evidence="3 6" id="KW-0812">Transmembrane</keyword>
<dbReference type="PANTHER" id="PTHR43124">
    <property type="entry name" value="PURINE EFFLUX PUMP PBUE"/>
    <property type="match status" value="1"/>
</dbReference>
<evidence type="ECO:0000256" key="3">
    <source>
        <dbReference type="ARBA" id="ARBA00022692"/>
    </source>
</evidence>
<evidence type="ECO:0000259" key="7">
    <source>
        <dbReference type="PROSITE" id="PS50850"/>
    </source>
</evidence>
<reference evidence="8" key="1">
    <citation type="journal article" date="2014" name="Front. Microbiol.">
        <title>High frequency of phylogenetically diverse reductive dehalogenase-homologous genes in deep subseafloor sedimentary metagenomes.</title>
        <authorList>
            <person name="Kawai M."/>
            <person name="Futagami T."/>
            <person name="Toyoda A."/>
            <person name="Takaki Y."/>
            <person name="Nishi S."/>
            <person name="Hori S."/>
            <person name="Arai W."/>
            <person name="Tsubouchi T."/>
            <person name="Morono Y."/>
            <person name="Uchiyama I."/>
            <person name="Ito T."/>
            <person name="Fujiyama A."/>
            <person name="Inagaki F."/>
            <person name="Takami H."/>
        </authorList>
    </citation>
    <scope>NUCLEOTIDE SEQUENCE</scope>
    <source>
        <strain evidence="8">Expedition CK06-06</strain>
    </source>
</reference>
<organism evidence="8">
    <name type="scientific">marine sediment metagenome</name>
    <dbReference type="NCBI Taxonomy" id="412755"/>
    <lineage>
        <taxon>unclassified sequences</taxon>
        <taxon>metagenomes</taxon>
        <taxon>ecological metagenomes</taxon>
    </lineage>
</organism>
<dbReference type="InterPro" id="IPR050189">
    <property type="entry name" value="MFS_Efflux_Transporters"/>
</dbReference>
<protein>
    <recommendedName>
        <fullName evidence="7">Major facilitator superfamily (MFS) profile domain-containing protein</fullName>
    </recommendedName>
</protein>
<keyword evidence="2" id="KW-1003">Cell membrane</keyword>
<accession>X1AWB2</accession>
<gene>
    <name evidence="8" type="ORF">S01H4_30362</name>
</gene>
<feature type="transmembrane region" description="Helical" evidence="6">
    <location>
        <begin position="79"/>
        <end position="101"/>
    </location>
</feature>
<feature type="transmembrane region" description="Helical" evidence="6">
    <location>
        <begin position="20"/>
        <end position="42"/>
    </location>
</feature>
<feature type="domain" description="Major facilitator superfamily (MFS) profile" evidence="7">
    <location>
        <begin position="1"/>
        <end position="164"/>
    </location>
</feature>
<proteinExistence type="predicted"/>
<evidence type="ECO:0000256" key="2">
    <source>
        <dbReference type="ARBA" id="ARBA00022475"/>
    </source>
</evidence>
<keyword evidence="4 6" id="KW-1133">Transmembrane helix</keyword>
<evidence type="ECO:0000256" key="1">
    <source>
        <dbReference type="ARBA" id="ARBA00004651"/>
    </source>
</evidence>
<evidence type="ECO:0000256" key="6">
    <source>
        <dbReference type="SAM" id="Phobius"/>
    </source>
</evidence>
<dbReference type="Pfam" id="PF07690">
    <property type="entry name" value="MFS_1"/>
    <property type="match status" value="1"/>
</dbReference>
<feature type="transmembrane region" description="Helical" evidence="6">
    <location>
        <begin position="54"/>
        <end position="73"/>
    </location>
</feature>
<feature type="transmembrane region" description="Helical" evidence="6">
    <location>
        <begin position="113"/>
        <end position="134"/>
    </location>
</feature>
<dbReference type="GO" id="GO:0005886">
    <property type="term" value="C:plasma membrane"/>
    <property type="evidence" value="ECO:0007669"/>
    <property type="project" value="UniProtKB-SubCell"/>
</dbReference>
<dbReference type="InterPro" id="IPR020846">
    <property type="entry name" value="MFS_dom"/>
</dbReference>
<comment type="caution">
    <text evidence="8">The sequence shown here is derived from an EMBL/GenBank/DDBJ whole genome shotgun (WGS) entry which is preliminary data.</text>
</comment>
<dbReference type="AlphaFoldDB" id="X1AWB2"/>
<evidence type="ECO:0000313" key="8">
    <source>
        <dbReference type="EMBL" id="GAG87399.1"/>
    </source>
</evidence>
<dbReference type="Gene3D" id="1.20.1250.20">
    <property type="entry name" value="MFS general substrate transporter like domains"/>
    <property type="match status" value="1"/>
</dbReference>
<dbReference type="SUPFAM" id="SSF103473">
    <property type="entry name" value="MFS general substrate transporter"/>
    <property type="match status" value="1"/>
</dbReference>
<evidence type="ECO:0000256" key="4">
    <source>
        <dbReference type="ARBA" id="ARBA00022989"/>
    </source>
</evidence>
<comment type="subcellular location">
    <subcellularLocation>
        <location evidence="1">Cell membrane</location>
        <topology evidence="1">Multi-pass membrane protein</topology>
    </subcellularLocation>
</comment>
<dbReference type="PANTHER" id="PTHR43124:SF3">
    <property type="entry name" value="CHLORAMPHENICOL EFFLUX PUMP RV0191"/>
    <property type="match status" value="1"/>
</dbReference>
<dbReference type="GO" id="GO:0022857">
    <property type="term" value="F:transmembrane transporter activity"/>
    <property type="evidence" value="ECO:0007669"/>
    <property type="project" value="InterPro"/>
</dbReference>
<evidence type="ECO:0000256" key="5">
    <source>
        <dbReference type="ARBA" id="ARBA00023136"/>
    </source>
</evidence>
<dbReference type="InterPro" id="IPR011701">
    <property type="entry name" value="MFS"/>
</dbReference>
<sequence length="164" mass="18155">MDGYLILPNQVLIAADLNIYFDVIGLLIGVYIIVTGISVICFGYLTDTIRRKQLLVFAGFLWSVVAILHIFVLDFWLLLVLRILAAIATGVTTPLTISYLADIVSSKSRAKTFAVWSLFSTLASLIGGILALMFNKIPFGKIDVESEGIRENINFIKINFPNLL</sequence>
<dbReference type="InterPro" id="IPR036259">
    <property type="entry name" value="MFS_trans_sf"/>
</dbReference>
<feature type="non-terminal residue" evidence="8">
    <location>
        <position position="164"/>
    </location>
</feature>